<dbReference type="InterPro" id="IPR011009">
    <property type="entry name" value="Kinase-like_dom_sf"/>
</dbReference>
<keyword evidence="5" id="KW-1185">Reference proteome</keyword>
<sequence>MSDRSNQDEIWRVVRLLGSIHSPAEQKIEAVQCFSDNYEAMLNKCWALPALRELHRKFEFVLDTVSPAFVANNPRQILRRQVLLMIEKWPISDTYIYDWGAIARVLVKVSRMDNVENGTLALKIFRTCIAKVYKEITDQVQQLIHTLKDIYNQLPQKLPVFVKACGRICENDDDEENFINQIILPNLGTSIRVYRKPTSEGEGKTHYVIWPKNRLAIRGATELTTTVLAIFESDRKLLRAEIPSLLGGVLKVLTSTSYMDPTHSEQSVTVLMDLLHLQFAVLQLVLNCSEEIMNYNKKAVESLPSVIFNIITSIPSEACEIRKDLILLLRKFSKSPMRCLFLNVMNELLEEGFLLGRGYASNLENRSYFMATIGDFLHYLRFDLKPTAAQKAIQMFARFVQDPKCSAHLQTAGVGVINSVLEGIAKANAEQSRPDVFTVVPFSLKWHHLLLFVLEVILGRLKMVVQEQLPRIIKSTSKSAESSDDGTVAAAAPVVDSPRKQIQKLTCPEAPSEGHPTSLSILQTVLKEEEEEPIYFDLKPNAQNFTLMECQLMVNAVLGCCRTVVGILQKYHTDFDQQEVGLKVLRQKEVELLILMFKSGLVSLDAFSFKTAPFQAKTNSPRISKEEKDFLEQFSSIFSNLHVSRLFDILSSSLDFLVQRVIANRATVTLITLLFTNRSISSLVMSVLLNYLGEHIEVLAGADLKANVHAKLFQLCLGAVGTSSANDGVFKLHLTKLVNATTSLARRSENPANALTVLRHVLRTVCNHQNFAQDIANLVFPLLKVLKEMHHFAVRPDVKDALLELCLSMPARLSTVRPYLNLFMEPIAVALDHNPTLQMQAIRCFELCIDAVPSECFVDAIRPVRMRILRSLWRILRNEYSREPLVRAAWRSVSKLGGENRKLLRDPEMLEETILSAELPQVVFFGPPDATEGSLAPKFQINIGKIVENCCSLLSRPQLDVAPRRHAVATLNVIVRLSFGLSMEWTGEEDDVPPTEGVVHLVTVSGGDWRSKFNCVDSPNWLIAAAVGLFSAAAGQDDQSVKAARFLKALTRRCTLEALFGSPEANREVANLELLLKAIFRLLRSKTEEVFSVALLCLKTTIEIAYEILDSWEKVIGTPFVCYITDAATKLYLFNRHTSKIGTCFAINILLEVLPTSWALTNLERLFLCIISVQNEIDMETCTAVKRHANVTFENLMNKISSELAEEDSCPAEVASVVRLAIRHLVSCVSSIREMAMSVIRSLSNLSRISVVSLLLAERAVIDDMFEVPCCRFELKSVPALIAYLEGLTFICEARQPIFSFGDSPEVVNFVLRIAALFGMESNSADADEDILLAQRKQPKGVPASLRWDTVQLRSVLRSTAIKAIFTIYKFLSKRTQQRLAALMLNNVVSTSEPLQGEIFTCLKQLRDLGMIKSEMLLSAEQHLTRLYGSVRKWSLKDVRQVIYLVQLAQTQMPVAIQKQTVEYLKKFIVDMESNLTLVASEHTDKKVLDGVIEIFRHLSTVDDGTVEALTELVLEMETKIEKCTINPLRQPFLLFTERYPEQVVEWFLIKNGLKGVSVIHLYTWLLKQRGANRFRAEIQVRSSLLVQLLSAAQLSKNQSLKDKETSVMEIEATIVYSFWKLSKMSGTWLLENPAILEEIRKMWNSPGFTARYGTDLPYFTFWKVPKWMVKVMLVYFRADSSSINFLMELLTCLNAKFVCNFEFFRNYLRQELAMTGSVEWKRLLFFKFVQSWSPNTPTMTTLVTLLREVILPSFLASFEKGEADQLIQGSTDGTTDPDSNIVLVFAKSFVENGKEQKLPDHVQLSFFQLTLMFVKYAPKYIFFPVKPSDDGRSSTDLLRPFTLFAWNYLEEIPLKDPIVRCYGHVLLSFIVWKFNVKLIVIQQMLPFIIPTFTKDPRQLSSQVLSSTLRAILRQEVGRSGLMTSLKELLVANPSESTFQPETFMLFFRFPILCYSVRNELMPFIVLAVSTVLRSSPLDAFDVRKAAFEMVNLILKWEIARRKLLCYKNGTNVKDEEVACFEKEHLDNLVVSLLQQWTVLQQRSLSLSKVNGNPHNLLADMERLSLQCTALIKRMLSEEFFGNLVDLNLHTWLSDVLLSAPSNEPDEDAISAHLELLTIVFSFLPIDRIVPALGSVAKGIVSCLHSVRPKIVSSTVKLLTRLYCVFSVAGKDFSTVVMENFSFLQDVLVRILSHEIATLSNPPIMNRFISLLKNVSSTGSSLTLTFAKPLVNAMEQLVRLNSNQSTPESKRRSELLMWCLDITKSMVESLTTKLQKQLVQNVLSVLVDNMVSLRLLGTVILVIDHWIQVTNGSVGSGDLMVDFQNLLLKLITCVDLKVPFESEVRKVHYLLVERIKRYVPNLSPELNDKVMGAILAGLASPDEELRRNLFATFNRELPNTAFDRLFHLFTYIIWEPLQQCNWIKQCVEMTLSCVDMDQQICLTISTSFVGSTAERSVASSILAKDFLPHLFYINHGSDTVAHSVWIDCFKALWLSFSSAQKEAISHALNYFLLNGSHTALRDSGKHVIKTLVDAVRGLEPPVAIDASTYRYIGKAQNAWHTCALILEQMTSLCGPSPMQTVVPFCNKEELDVLDAFGNLLSTLGEADLYTAVWMRKSADEALRQGMLWDQHGLYQRSRDHYVNTLKLRQQSLAAHGDDIERRILDHHEMHKHFYCACEQLGDWNSMLKLSLRSPQNPMQTLESSWRIGDMENMQSSFATIKNNCPKEWILKSALYRGYLSFRMSDQHSGSAIDQNVQTCTSLLIKEWRSLPSVIGPGHLNLLRMGQLALELNEAMEFHTQVLRLINSHQASLLDMKTLLRLWGSPLRNESSILCDDAVHVSSVLTWRIRYATICESLTTSLDLLNGQGVSNLKAKSLLVAAKAARKLSAFTFAEECLSNFRTLPHTTTKDVATWIKECGLVQVAKTKGLKAMNEMVVPLLQATVMISKAEHSLLPPDGNAELFSIQGVIYGMLKQDERAEELFTYSSKINPKNAKNWKNWGLHMQNAFLRNRSDMSIGIEVIVRLLNTGFSGSEWEMRKCLSTVFHLLHYDDNDSTLKKQFVLKALQLNARHFVFWLPQLFDMLCICKFRGVVLLIANVAEEFPECVLSQLQVYRSSSDNGPLDKSVEVGLENIYKHVLKQYPVLTSAFIDFSKRLISEVAREDPMERLLRQVYDLLECIYDAAFISQTDGLEAKMTNVFSLLSSVRQTLATSSASDNFPDCWAQAACDLETVLTSAGNVSSIIHAAVVLKNAVTAHWQRRIDSIPLANRSAQLSSFTVGVAELDMPHMWISPSKSPLRPKIAKILPGFDVVTYGNVVCKRVNICGTDGKVYTYMLLENESLKNVRSKCRLVQCFHGLNRLLREERDSVSRNLQFELPEVIPLGPHHTLILSDMRTKSMLSLFSESFQRVNRSLDELVISYYEGMENWERTNKLYHAALRKAYKSVQDSLVMKCAFKEQMALRYPSATDYFSFRKQLCYDVGLLSLAQYFLFLTPSYLEHLMVSMSSGFVSTFHRQFDFNRAGELDQNRPIPFRLTPCISEFLAIGIHGYCLPAMIAGARVLQSRNCAEWIRVFLLNELVLRLPSMSEQCRQQTMAKNLKAIEGRLHELASVETGDSRAMTLIGSAQAVDNLCRMDPSWFPWL</sequence>
<dbReference type="Pfam" id="PF20175">
    <property type="entry name" value="Tra1_central"/>
    <property type="match status" value="1"/>
</dbReference>
<dbReference type="PROSITE" id="PS51190">
    <property type="entry name" value="FATC"/>
    <property type="match status" value="1"/>
</dbReference>
<dbReference type="InterPro" id="IPR046807">
    <property type="entry name" value="Tra1_central"/>
</dbReference>
<evidence type="ECO:0000259" key="3">
    <source>
        <dbReference type="PROSITE" id="PS50290"/>
    </source>
</evidence>
<proteinExistence type="inferred from homology"/>
<comment type="similarity">
    <text evidence="1">Belongs to the PI3/PI4-kinase family. TRA1 subfamily.</text>
</comment>
<evidence type="ECO:0000313" key="5">
    <source>
        <dbReference type="Proteomes" id="UP000046395"/>
    </source>
</evidence>
<evidence type="ECO:0000259" key="4">
    <source>
        <dbReference type="PROSITE" id="PS51190"/>
    </source>
</evidence>
<evidence type="ECO:0000256" key="1">
    <source>
        <dbReference type="ARBA" id="ARBA00007234"/>
    </source>
</evidence>
<evidence type="ECO:0000313" key="6">
    <source>
        <dbReference type="WBParaSite" id="TMUE_2000007394.1"/>
    </source>
</evidence>
<dbReference type="SUPFAM" id="SSF48371">
    <property type="entry name" value="ARM repeat"/>
    <property type="match status" value="3"/>
</dbReference>
<dbReference type="InterPro" id="IPR000403">
    <property type="entry name" value="PI3/4_kinase_cat_dom"/>
</dbReference>
<dbReference type="InterPro" id="IPR019734">
    <property type="entry name" value="TPR_rpt"/>
</dbReference>
<reference evidence="6" key="1">
    <citation type="submission" date="2019-12" db="UniProtKB">
        <authorList>
            <consortium name="WormBaseParasite"/>
        </authorList>
    </citation>
    <scope>IDENTIFICATION</scope>
</reference>
<dbReference type="InterPro" id="IPR003151">
    <property type="entry name" value="PIK-rel_kinase_FAT"/>
</dbReference>
<name>A0A5S6QJQ0_TRIMR</name>
<accession>A0A5S6QJQ0</accession>
<dbReference type="PROSITE" id="PS50290">
    <property type="entry name" value="PI3_4_KINASE_3"/>
    <property type="match status" value="1"/>
</dbReference>
<dbReference type="WBParaSite" id="TMUE_2000007394.1">
    <property type="protein sequence ID" value="TMUE_2000007394.1"/>
    <property type="gene ID" value="WBGene00285656"/>
</dbReference>
<dbReference type="InterPro" id="IPR003152">
    <property type="entry name" value="FATC_dom"/>
</dbReference>
<dbReference type="Pfam" id="PF20206">
    <property type="entry name" value="Tra1_ring"/>
    <property type="match status" value="1"/>
</dbReference>
<feature type="domain" description="PI3K/PI4K catalytic" evidence="3">
    <location>
        <begin position="3306"/>
        <end position="3631"/>
    </location>
</feature>
<dbReference type="SUPFAM" id="SSF56112">
    <property type="entry name" value="Protein kinase-like (PK-like)"/>
    <property type="match status" value="1"/>
</dbReference>
<feature type="repeat" description="TPR" evidence="2">
    <location>
        <begin position="2960"/>
        <end position="2993"/>
    </location>
</feature>
<dbReference type="STRING" id="70415.A0A5S6QJQ0"/>
<keyword evidence="2" id="KW-0802">TPR repeat</keyword>
<organism evidence="5 6">
    <name type="scientific">Trichuris muris</name>
    <name type="common">Mouse whipworm</name>
    <dbReference type="NCBI Taxonomy" id="70415"/>
    <lineage>
        <taxon>Eukaryota</taxon>
        <taxon>Metazoa</taxon>
        <taxon>Ecdysozoa</taxon>
        <taxon>Nematoda</taxon>
        <taxon>Enoplea</taxon>
        <taxon>Dorylaimia</taxon>
        <taxon>Trichinellida</taxon>
        <taxon>Trichuridae</taxon>
        <taxon>Trichuris</taxon>
    </lineage>
</organism>
<dbReference type="Pfam" id="PF02259">
    <property type="entry name" value="FAT"/>
    <property type="match status" value="1"/>
</dbReference>
<feature type="domain" description="FATC" evidence="4">
    <location>
        <begin position="3608"/>
        <end position="3643"/>
    </location>
</feature>
<dbReference type="InterPro" id="IPR016024">
    <property type="entry name" value="ARM-type_fold"/>
</dbReference>
<dbReference type="Proteomes" id="UP000046395">
    <property type="component" value="Unassembled WGS sequence"/>
</dbReference>
<dbReference type="PROSITE" id="PS50005">
    <property type="entry name" value="TPR"/>
    <property type="match status" value="1"/>
</dbReference>
<dbReference type="InterPro" id="IPR046805">
    <property type="entry name" value="Tra1_ring"/>
</dbReference>
<evidence type="ECO:0000256" key="2">
    <source>
        <dbReference type="PROSITE-ProRule" id="PRU00339"/>
    </source>
</evidence>
<protein>
    <submittedName>
        <fullName evidence="6">Uncharacterized protein</fullName>
    </submittedName>
</protein>